<feature type="chain" id="PRO_5039011696" evidence="2">
    <location>
        <begin position="22"/>
        <end position="56"/>
    </location>
</feature>
<accession>A0A2P8DNR2</accession>
<keyword evidence="2" id="KW-0732">Signal</keyword>
<keyword evidence="4" id="KW-1185">Reference proteome</keyword>
<dbReference type="AlphaFoldDB" id="A0A2P8DNR2"/>
<dbReference type="Proteomes" id="UP000240542">
    <property type="component" value="Unassembled WGS sequence"/>
</dbReference>
<evidence type="ECO:0000256" key="2">
    <source>
        <dbReference type="SAM" id="SignalP"/>
    </source>
</evidence>
<protein>
    <submittedName>
        <fullName evidence="3">Uncharacterized protein</fullName>
    </submittedName>
</protein>
<evidence type="ECO:0000256" key="1">
    <source>
        <dbReference type="SAM" id="MobiDB-lite"/>
    </source>
</evidence>
<feature type="region of interest" description="Disordered" evidence="1">
    <location>
        <begin position="28"/>
        <end position="56"/>
    </location>
</feature>
<dbReference type="EMBL" id="PYGA01000004">
    <property type="protein sequence ID" value="PSK98843.1"/>
    <property type="molecule type" value="Genomic_DNA"/>
</dbReference>
<reference evidence="3 4" key="1">
    <citation type="submission" date="2018-03" db="EMBL/GenBank/DDBJ databases">
        <title>Genomic Encyclopedia of Archaeal and Bacterial Type Strains, Phase II (KMG-II): from individual species to whole genera.</title>
        <authorList>
            <person name="Goeker M."/>
        </authorList>
    </citation>
    <scope>NUCLEOTIDE SEQUENCE [LARGE SCALE GENOMIC DNA]</scope>
    <source>
        <strain evidence="3 4">DSM 45312</strain>
    </source>
</reference>
<gene>
    <name evidence="3" type="ORF">CLV63_10467</name>
</gene>
<feature type="signal peptide" evidence="2">
    <location>
        <begin position="1"/>
        <end position="21"/>
    </location>
</feature>
<name>A0A2P8DNR2_9ACTN</name>
<proteinExistence type="predicted"/>
<evidence type="ECO:0000313" key="3">
    <source>
        <dbReference type="EMBL" id="PSK98843.1"/>
    </source>
</evidence>
<organism evidence="3 4">
    <name type="scientific">Murinocardiopsis flavida</name>
    <dbReference type="NCBI Taxonomy" id="645275"/>
    <lineage>
        <taxon>Bacteria</taxon>
        <taxon>Bacillati</taxon>
        <taxon>Actinomycetota</taxon>
        <taxon>Actinomycetes</taxon>
        <taxon>Streptosporangiales</taxon>
        <taxon>Nocardiopsidaceae</taxon>
        <taxon>Murinocardiopsis</taxon>
    </lineage>
</organism>
<comment type="caution">
    <text evidence="3">The sequence shown here is derived from an EMBL/GenBank/DDBJ whole genome shotgun (WGS) entry which is preliminary data.</text>
</comment>
<evidence type="ECO:0000313" key="4">
    <source>
        <dbReference type="Proteomes" id="UP000240542"/>
    </source>
</evidence>
<sequence length="56" mass="5793">MTRTKLLVLAAAVVIALGAAAVPSCATRESEVPDGEYWTPERIRDAEPAPVPGTSG</sequence>
<dbReference type="RefSeq" id="WP_170134168.1">
    <property type="nucleotide sequence ID" value="NZ_PYGA01000004.1"/>
</dbReference>